<gene>
    <name evidence="3" type="primary">dkf-1</name>
    <name evidence="3" type="ORF">N0V83_008821</name>
</gene>
<dbReference type="PANTHER" id="PTHR24359:SF37">
    <property type="entry name" value="PROTEIN KINASE DOMAIN-CONTAINING PROTEIN"/>
    <property type="match status" value="1"/>
</dbReference>
<dbReference type="AlphaFoldDB" id="A0A9W8Y2S1"/>
<name>A0A9W8Y2S1_9PLEO</name>
<accession>A0A9W8Y2S1</accession>
<comment type="caution">
    <text evidence="3">The sequence shown here is derived from an EMBL/GenBank/DDBJ whole genome shotgun (WGS) entry which is preliminary data.</text>
</comment>
<dbReference type="InterPro" id="IPR000719">
    <property type="entry name" value="Prot_kinase_dom"/>
</dbReference>
<dbReference type="GO" id="GO:0005524">
    <property type="term" value="F:ATP binding"/>
    <property type="evidence" value="ECO:0007669"/>
    <property type="project" value="InterPro"/>
</dbReference>
<dbReference type="PANTHER" id="PTHR24359">
    <property type="entry name" value="SERINE/THREONINE-PROTEIN KINASE SBK1"/>
    <property type="match status" value="1"/>
</dbReference>
<evidence type="ECO:0000259" key="2">
    <source>
        <dbReference type="PROSITE" id="PS50011"/>
    </source>
</evidence>
<dbReference type="Proteomes" id="UP001140560">
    <property type="component" value="Unassembled WGS sequence"/>
</dbReference>
<keyword evidence="4" id="KW-1185">Reference proteome</keyword>
<reference evidence="3" key="1">
    <citation type="submission" date="2022-10" db="EMBL/GenBank/DDBJ databases">
        <title>Tapping the CABI collections for fungal endophytes: first genome assemblies for Collariella, Neodidymelliopsis, Ascochyta clinopodiicola, Didymella pomorum, Didymosphaeria variabile, Neocosmospora piperis and Neocucurbitaria cava.</title>
        <authorList>
            <person name="Hill R."/>
        </authorList>
    </citation>
    <scope>NUCLEOTIDE SEQUENCE</scope>
    <source>
        <strain evidence="3">IMI 356814</strain>
    </source>
</reference>
<dbReference type="SUPFAM" id="SSF56112">
    <property type="entry name" value="Protein kinase-like (PK-like)"/>
    <property type="match status" value="1"/>
</dbReference>
<protein>
    <submittedName>
        <fullName evidence="3">Positive regulation of MDA-5 signaling pathway</fullName>
        <ecNumber evidence="3">2.7.11.13</ecNumber>
    </submittedName>
</protein>
<feature type="region of interest" description="Disordered" evidence="1">
    <location>
        <begin position="504"/>
        <end position="535"/>
    </location>
</feature>
<evidence type="ECO:0000313" key="4">
    <source>
        <dbReference type="Proteomes" id="UP001140560"/>
    </source>
</evidence>
<dbReference type="SMART" id="SM00220">
    <property type="entry name" value="S_TKc"/>
    <property type="match status" value="1"/>
</dbReference>
<dbReference type="PROSITE" id="PS50011">
    <property type="entry name" value="PROTEIN_KINASE_DOM"/>
    <property type="match status" value="1"/>
</dbReference>
<dbReference type="OrthoDB" id="248923at2759"/>
<dbReference type="Gene3D" id="1.10.510.10">
    <property type="entry name" value="Transferase(Phosphotransferase) domain 1"/>
    <property type="match status" value="1"/>
</dbReference>
<organism evidence="3 4">
    <name type="scientific">Neocucurbitaria cava</name>
    <dbReference type="NCBI Taxonomy" id="798079"/>
    <lineage>
        <taxon>Eukaryota</taxon>
        <taxon>Fungi</taxon>
        <taxon>Dikarya</taxon>
        <taxon>Ascomycota</taxon>
        <taxon>Pezizomycotina</taxon>
        <taxon>Dothideomycetes</taxon>
        <taxon>Pleosporomycetidae</taxon>
        <taxon>Pleosporales</taxon>
        <taxon>Pleosporineae</taxon>
        <taxon>Cucurbitariaceae</taxon>
        <taxon>Neocucurbitaria</taxon>
    </lineage>
</organism>
<evidence type="ECO:0000256" key="1">
    <source>
        <dbReference type="SAM" id="MobiDB-lite"/>
    </source>
</evidence>
<proteinExistence type="predicted"/>
<feature type="domain" description="Protein kinase" evidence="2">
    <location>
        <begin position="155"/>
        <end position="511"/>
    </location>
</feature>
<dbReference type="Pfam" id="PF00069">
    <property type="entry name" value="Pkinase"/>
    <property type="match status" value="1"/>
</dbReference>
<dbReference type="EMBL" id="JAPEUY010000016">
    <property type="protein sequence ID" value="KAJ4365203.1"/>
    <property type="molecule type" value="Genomic_DNA"/>
</dbReference>
<evidence type="ECO:0000313" key="3">
    <source>
        <dbReference type="EMBL" id="KAJ4365203.1"/>
    </source>
</evidence>
<dbReference type="InterPro" id="IPR011009">
    <property type="entry name" value="Kinase-like_dom_sf"/>
</dbReference>
<keyword evidence="3" id="KW-0808">Transferase</keyword>
<dbReference type="EC" id="2.7.11.13" evidence="3"/>
<sequence>MSPQFSEADDVYEFMESHMVKWNFRGEMQEFLPKPAFAAVTTKEVIELVVSDDANFLLDVQAQEHFVMKVHEEAPIMFTTCFYAAGLSMAVLKALLDSGLNDQDLPLTKDSCANTKLKRLIPTFCDNQKRFRIAYFGLNSMQNLGDITKPIKFDEDEKHLLGTGAFGEVWEIEIHDDHRSFFNVRTFYRILCNCTKFGGKGAGAKNKFAMKVTQQAGREPQFHIAMADLTHSHLLKCLASFTFSSKYHMIYEKADQDLEKFIGENKNVSDITSFSGSDLARQLYGLAGALSVIHNQENVGSDYNASLLGVPRERFSRAGYIHDIKPDNILVFIYNQDGKKTYWMRLSDFSCANVRDLVRSVSGQKRDSWATENKKSTPNYRAPEFLRDEKISRPYDMWSLGCVYLELLVWYTEGYDALKEFRTARLRQVKPDGIKDEGFCYTTERGENATVHLRDIVQKKLKEVSVRCTGHLAAIAKVVPGLLQVDPKKRPTAADLVEQLKHLDNGERPPFDYEQPNSLGLPSMAAPQVPTYESDSDCSSFDGLVMVTGATQ</sequence>
<dbReference type="GO" id="GO:0004697">
    <property type="term" value="F:diacylglycerol-dependent serine/threonine kinase activity"/>
    <property type="evidence" value="ECO:0007669"/>
    <property type="project" value="UniProtKB-EC"/>
</dbReference>